<gene>
    <name evidence="1" type="ORF">Dsin_029269</name>
</gene>
<dbReference type="AlphaFoldDB" id="A0AAD9ZSA1"/>
<sequence>MEVLRTKLAFIGTLVVNAVGRSGGLCLFWTDRVRIDLLSFSQFHIDVQVKSHVSKIWRLTRFYGNLEAEQRCHGWTLLRRLRGMSQLPLLCFGDFNEILRDCEKVGDVLMNMHMMDDFRETLDWCELSDMGFKGPFFTCSNKWDGRLGARASRSLCVLLQLATNFPEFSCPIS</sequence>
<accession>A0AAD9ZSA1</accession>
<organism evidence="1 2">
    <name type="scientific">Dipteronia sinensis</name>
    <dbReference type="NCBI Taxonomy" id="43782"/>
    <lineage>
        <taxon>Eukaryota</taxon>
        <taxon>Viridiplantae</taxon>
        <taxon>Streptophyta</taxon>
        <taxon>Embryophyta</taxon>
        <taxon>Tracheophyta</taxon>
        <taxon>Spermatophyta</taxon>
        <taxon>Magnoliopsida</taxon>
        <taxon>eudicotyledons</taxon>
        <taxon>Gunneridae</taxon>
        <taxon>Pentapetalae</taxon>
        <taxon>rosids</taxon>
        <taxon>malvids</taxon>
        <taxon>Sapindales</taxon>
        <taxon>Sapindaceae</taxon>
        <taxon>Hippocastanoideae</taxon>
        <taxon>Acereae</taxon>
        <taxon>Dipteronia</taxon>
    </lineage>
</organism>
<evidence type="ECO:0000313" key="2">
    <source>
        <dbReference type="Proteomes" id="UP001281410"/>
    </source>
</evidence>
<dbReference type="Proteomes" id="UP001281410">
    <property type="component" value="Unassembled WGS sequence"/>
</dbReference>
<dbReference type="SUPFAM" id="SSF56219">
    <property type="entry name" value="DNase I-like"/>
    <property type="match status" value="1"/>
</dbReference>
<keyword evidence="2" id="KW-1185">Reference proteome</keyword>
<evidence type="ECO:0008006" key="3">
    <source>
        <dbReference type="Google" id="ProtNLM"/>
    </source>
</evidence>
<dbReference type="Gene3D" id="3.60.10.10">
    <property type="entry name" value="Endonuclease/exonuclease/phosphatase"/>
    <property type="match status" value="1"/>
</dbReference>
<proteinExistence type="predicted"/>
<dbReference type="PANTHER" id="PTHR35218:SF9">
    <property type="entry name" value="ENDONUCLEASE_EXONUCLEASE_PHOSPHATASE DOMAIN-CONTAINING PROTEIN"/>
    <property type="match status" value="1"/>
</dbReference>
<dbReference type="EMBL" id="JANJYJ010000009">
    <property type="protein sequence ID" value="KAK3189708.1"/>
    <property type="molecule type" value="Genomic_DNA"/>
</dbReference>
<comment type="caution">
    <text evidence="1">The sequence shown here is derived from an EMBL/GenBank/DDBJ whole genome shotgun (WGS) entry which is preliminary data.</text>
</comment>
<dbReference type="PANTHER" id="PTHR35218">
    <property type="entry name" value="RNASE H DOMAIN-CONTAINING PROTEIN"/>
    <property type="match status" value="1"/>
</dbReference>
<evidence type="ECO:0000313" key="1">
    <source>
        <dbReference type="EMBL" id="KAK3189708.1"/>
    </source>
</evidence>
<protein>
    <recommendedName>
        <fullName evidence="3">Endonuclease/exonuclease/phosphatase</fullName>
    </recommendedName>
</protein>
<dbReference type="InterPro" id="IPR036691">
    <property type="entry name" value="Endo/exonu/phosph_ase_sf"/>
</dbReference>
<name>A0AAD9ZSA1_9ROSI</name>
<reference evidence="1" key="1">
    <citation type="journal article" date="2023" name="Plant J.">
        <title>Genome sequences and population genomics provide insights into the demographic history, inbreeding, and mutation load of two 'living fossil' tree species of Dipteronia.</title>
        <authorList>
            <person name="Feng Y."/>
            <person name="Comes H.P."/>
            <person name="Chen J."/>
            <person name="Zhu S."/>
            <person name="Lu R."/>
            <person name="Zhang X."/>
            <person name="Li P."/>
            <person name="Qiu J."/>
            <person name="Olsen K.M."/>
            <person name="Qiu Y."/>
        </authorList>
    </citation>
    <scope>NUCLEOTIDE SEQUENCE</scope>
    <source>
        <strain evidence="1">NBL</strain>
    </source>
</reference>